<evidence type="ECO:0000313" key="2">
    <source>
        <dbReference type="EMBL" id="KQB35721.1"/>
    </source>
</evidence>
<dbReference type="Proteomes" id="UP000050320">
    <property type="component" value="Unassembled WGS sequence"/>
</dbReference>
<dbReference type="GeneID" id="84221670"/>
<gene>
    <name evidence="2" type="ORF">AOG54_08615</name>
    <name evidence="1" type="ORF">SE19_07890</name>
</gene>
<dbReference type="OrthoDB" id="129677at2157"/>
<proteinExistence type="predicted"/>
<evidence type="ECO:0000313" key="1">
    <source>
        <dbReference type="EMBL" id="KPV45900.1"/>
    </source>
</evidence>
<sequence length="74" mass="8481">MKTFLKVIFNSEGTKPSEIVDRLRSLGFSLIKGEQDMVYNWPDSATAEDAIWFADKIQATLQGFKVYFELETVD</sequence>
<dbReference type="Proteomes" id="UP000050515">
    <property type="component" value="Unassembled WGS sequence"/>
</dbReference>
<evidence type="ECO:0000313" key="3">
    <source>
        <dbReference type="Proteomes" id="UP000050320"/>
    </source>
</evidence>
<organism evidence="1 4">
    <name type="scientific">Acidiplasma aeolicum</name>
    <dbReference type="NCBI Taxonomy" id="507754"/>
    <lineage>
        <taxon>Archaea</taxon>
        <taxon>Methanobacteriati</taxon>
        <taxon>Thermoplasmatota</taxon>
        <taxon>Thermoplasmata</taxon>
        <taxon>Thermoplasmatales</taxon>
        <taxon>Ferroplasmaceae</taxon>
        <taxon>Acidiplasma</taxon>
    </lineage>
</organism>
<dbReference type="PATRIC" id="fig|507754.4.peg.1366"/>
<evidence type="ECO:0000313" key="4">
    <source>
        <dbReference type="Proteomes" id="UP000050515"/>
    </source>
</evidence>
<dbReference type="EMBL" id="LKBG01000090">
    <property type="protein sequence ID" value="KQB35721.1"/>
    <property type="molecule type" value="Genomic_DNA"/>
</dbReference>
<dbReference type="AlphaFoldDB" id="A0A0P9GX02"/>
<comment type="caution">
    <text evidence="1">The sequence shown here is derived from an EMBL/GenBank/DDBJ whole genome shotgun (WGS) entry which is preliminary data.</text>
</comment>
<name>A0A0P9GX02_9ARCH</name>
<dbReference type="EMBL" id="LJCQ01000355">
    <property type="protein sequence ID" value="KPV45900.1"/>
    <property type="molecule type" value="Genomic_DNA"/>
</dbReference>
<protein>
    <submittedName>
        <fullName evidence="1">Uncharacterized protein</fullName>
    </submittedName>
</protein>
<dbReference type="RefSeq" id="WP_048100893.1">
    <property type="nucleotide sequence ID" value="NZ_JBBYJF010000017.1"/>
</dbReference>
<reference evidence="2 3" key="2">
    <citation type="submission" date="2015-09" db="EMBL/GenBank/DDBJ databases">
        <title>Heavy metals and arsenic resistance mechanisms in polyextremophilic archaea of the family Ferroplasmaceae.</title>
        <authorList>
            <person name="Bulaev A.G."/>
            <person name="Kanygina A.V."/>
        </authorList>
    </citation>
    <scope>NUCLEOTIDE SEQUENCE [LARGE SCALE GENOMIC DNA]</scope>
    <source>
        <strain evidence="2 3">VT</strain>
    </source>
</reference>
<keyword evidence="3" id="KW-1185">Reference proteome</keyword>
<reference evidence="1 4" key="1">
    <citation type="submission" date="2015-09" db="EMBL/GenBank/DDBJ databases">
        <title>Draft genome sequence of Acidiplasma aeolicum DSM 18409.</title>
        <authorList>
            <person name="Hemp J."/>
        </authorList>
    </citation>
    <scope>NUCLEOTIDE SEQUENCE [LARGE SCALE GENOMIC DNA]</scope>
    <source>
        <strain evidence="1 4">V</strain>
    </source>
</reference>
<accession>A0A0P9GX02</accession>